<keyword evidence="4" id="KW-0572">Peptidoglycan-anchor</keyword>
<keyword evidence="5" id="KW-0812">Transmembrane</keyword>
<dbReference type="InterPro" id="IPR032364">
    <property type="entry name" value="GramPos_pilinD1_N"/>
</dbReference>
<dbReference type="NCBIfam" id="TIGR04226">
    <property type="entry name" value="RrgB_K2N_iso_D2"/>
    <property type="match status" value="1"/>
</dbReference>
<proteinExistence type="predicted"/>
<dbReference type="Gene3D" id="2.60.40.10">
    <property type="entry name" value="Immunoglobulins"/>
    <property type="match status" value="2"/>
</dbReference>
<dbReference type="InterPro" id="IPR013783">
    <property type="entry name" value="Ig-like_fold"/>
</dbReference>
<evidence type="ECO:0000256" key="5">
    <source>
        <dbReference type="SAM" id="Phobius"/>
    </source>
</evidence>
<dbReference type="NCBIfam" id="TIGR01167">
    <property type="entry name" value="LPXTG_anchor"/>
    <property type="match status" value="1"/>
</dbReference>
<keyword evidence="5" id="KW-1133">Transmembrane helix</keyword>
<dbReference type="OrthoDB" id="3199332at2"/>
<protein>
    <submittedName>
        <fullName evidence="10">LPXTG-motif cell wall-anchored protein/fimbrial isopeptide formation D2 family protein</fullName>
    </submittedName>
</protein>
<dbReference type="InterPro" id="IPR019931">
    <property type="entry name" value="LPXTG_anchor"/>
</dbReference>
<name>A0A2A9CX55_9MICO</name>
<evidence type="ECO:0000259" key="8">
    <source>
        <dbReference type="Pfam" id="PF16555"/>
    </source>
</evidence>
<evidence type="ECO:0000259" key="9">
    <source>
        <dbReference type="Pfam" id="PF17802"/>
    </source>
</evidence>
<sequence>MRTSIHRRLWGGAVALLAAAGLTLGAGVAATAAPIIDQTTGTLHVLKHETPGGAAGDGTALTPAPGTPTIDGVVFTITQLDYDLNTNAGWTDLAALEGDVDAALVLGGGYTSSVETGAAGTAGEALFENIPVGAYLVKETDTPPGVTAAAPFIVTVPITNPDSTDEWLYDVYVYPKNAVTEAPEKTVSDASAAGLGDPVVYTITSEIPDLNTGQSIDLYAVRDTLAPQLTLTGVTVAFVGTQTGAPLDTADYVVTPTPPAAGADVIVKFTASGLGKLTANQDLQVATTITTFVNEVSATGIIANAPALYPNGPSWGPDITTPAPDPASPGVPGTPVETRWGNISLTKVSAGTDDGLPGASFQVYTSREAAIEGDPNEAVAADDDGDPATPPVTTFTTGTDGLLTISGLRYSEFADGEAIVAPGEPQTYWLREITAPDEHELLAEPYGPITVDGVPVDGELEIENAPANGGFELPFTGATGQWMYPAAGALLLAGAGLVLVARNRRKVQH</sequence>
<feature type="domain" description="Gram-positive pilin subunit D1 N-terminal" evidence="8">
    <location>
        <begin position="55"/>
        <end position="177"/>
    </location>
</feature>
<keyword evidence="11" id="KW-1185">Reference proteome</keyword>
<evidence type="ECO:0000256" key="1">
    <source>
        <dbReference type="ARBA" id="ARBA00022512"/>
    </source>
</evidence>
<dbReference type="Pfam" id="PF00746">
    <property type="entry name" value="Gram_pos_anchor"/>
    <property type="match status" value="1"/>
</dbReference>
<dbReference type="Proteomes" id="UP000224915">
    <property type="component" value="Unassembled WGS sequence"/>
</dbReference>
<dbReference type="AlphaFoldDB" id="A0A2A9CX55"/>
<dbReference type="NCBIfam" id="NF033902">
    <property type="entry name" value="iso_D2_wall_anc"/>
    <property type="match status" value="1"/>
</dbReference>
<evidence type="ECO:0000256" key="6">
    <source>
        <dbReference type="SAM" id="SignalP"/>
    </source>
</evidence>
<feature type="chain" id="PRO_5012179621" evidence="6">
    <location>
        <begin position="33"/>
        <end position="509"/>
    </location>
</feature>
<feature type="transmembrane region" description="Helical" evidence="5">
    <location>
        <begin position="482"/>
        <end position="501"/>
    </location>
</feature>
<dbReference type="InterPro" id="IPR026466">
    <property type="entry name" value="Fim_isopep_form_D2_dom"/>
</dbReference>
<dbReference type="InterPro" id="IPR048052">
    <property type="entry name" value="FM1-like"/>
</dbReference>
<evidence type="ECO:0000259" key="7">
    <source>
        <dbReference type="Pfam" id="PF00746"/>
    </source>
</evidence>
<evidence type="ECO:0000256" key="3">
    <source>
        <dbReference type="ARBA" id="ARBA00022729"/>
    </source>
</evidence>
<reference evidence="10 11" key="1">
    <citation type="submission" date="2017-10" db="EMBL/GenBank/DDBJ databases">
        <title>Sequencing the genomes of 1000 actinobacteria strains.</title>
        <authorList>
            <person name="Klenk H.-P."/>
        </authorList>
    </citation>
    <scope>NUCLEOTIDE SEQUENCE [LARGE SCALE GENOMIC DNA]</scope>
    <source>
        <strain evidence="10 11">DSM 21801</strain>
    </source>
</reference>
<accession>A0A2A9CX55</accession>
<dbReference type="Pfam" id="PF16555">
    <property type="entry name" value="GramPos_pilinD1"/>
    <property type="match status" value="1"/>
</dbReference>
<keyword evidence="3 6" id="KW-0732">Signal</keyword>
<evidence type="ECO:0000256" key="2">
    <source>
        <dbReference type="ARBA" id="ARBA00022525"/>
    </source>
</evidence>
<dbReference type="InterPro" id="IPR041033">
    <property type="entry name" value="SpaA_PFL_dom_1"/>
</dbReference>
<feature type="domain" description="SpaA-like prealbumin fold" evidence="9">
    <location>
        <begin position="341"/>
        <end position="452"/>
    </location>
</feature>
<dbReference type="Pfam" id="PF17802">
    <property type="entry name" value="SpaA"/>
    <property type="match status" value="1"/>
</dbReference>
<evidence type="ECO:0000313" key="11">
    <source>
        <dbReference type="Proteomes" id="UP000224915"/>
    </source>
</evidence>
<keyword evidence="2" id="KW-0964">Secreted</keyword>
<evidence type="ECO:0000313" key="10">
    <source>
        <dbReference type="EMBL" id="PFG18721.1"/>
    </source>
</evidence>
<dbReference type="Gene3D" id="2.60.40.740">
    <property type="match status" value="1"/>
</dbReference>
<gene>
    <name evidence="10" type="ORF">ATL40_0264</name>
</gene>
<evidence type="ECO:0000256" key="4">
    <source>
        <dbReference type="ARBA" id="ARBA00023088"/>
    </source>
</evidence>
<dbReference type="GO" id="GO:0005975">
    <property type="term" value="P:carbohydrate metabolic process"/>
    <property type="evidence" value="ECO:0007669"/>
    <property type="project" value="UniProtKB-ARBA"/>
</dbReference>
<feature type="domain" description="Gram-positive cocci surface proteins LPxTG" evidence="7">
    <location>
        <begin position="466"/>
        <end position="505"/>
    </location>
</feature>
<dbReference type="EMBL" id="PDJD01000001">
    <property type="protein sequence ID" value="PFG18721.1"/>
    <property type="molecule type" value="Genomic_DNA"/>
</dbReference>
<dbReference type="RefSeq" id="WP_098467962.1">
    <property type="nucleotide sequence ID" value="NZ_PDJD01000001.1"/>
</dbReference>
<comment type="caution">
    <text evidence="10">The sequence shown here is derived from an EMBL/GenBank/DDBJ whole genome shotgun (WGS) entry which is preliminary data.</text>
</comment>
<organism evidence="10 11">
    <name type="scientific">Serinibacter salmoneus</name>
    <dbReference type="NCBI Taxonomy" id="556530"/>
    <lineage>
        <taxon>Bacteria</taxon>
        <taxon>Bacillati</taxon>
        <taxon>Actinomycetota</taxon>
        <taxon>Actinomycetes</taxon>
        <taxon>Micrococcales</taxon>
        <taxon>Beutenbergiaceae</taxon>
        <taxon>Serinibacter</taxon>
    </lineage>
</organism>
<keyword evidence="5" id="KW-0472">Membrane</keyword>
<feature type="signal peptide" evidence="6">
    <location>
        <begin position="1"/>
        <end position="32"/>
    </location>
</feature>
<keyword evidence="1" id="KW-0134">Cell wall</keyword>